<keyword evidence="6" id="KW-0808">Transferase</keyword>
<comment type="subcellular location">
    <subcellularLocation>
        <location evidence="2">Cell membrane</location>
        <topology evidence="2">Multi-pass membrane protein</topology>
    </subcellularLocation>
</comment>
<feature type="modified residue" description="4-aspartylphosphate" evidence="15">
    <location>
        <position position="950"/>
    </location>
</feature>
<dbReference type="SUPFAM" id="SSF55785">
    <property type="entry name" value="PYP-like sensor domain (PAS domain)"/>
    <property type="match status" value="1"/>
</dbReference>
<dbReference type="PROSITE" id="PS50894">
    <property type="entry name" value="HPT"/>
    <property type="match status" value="1"/>
</dbReference>
<dbReference type="PROSITE" id="PS50112">
    <property type="entry name" value="PAS"/>
    <property type="match status" value="1"/>
</dbReference>
<dbReference type="PROSITE" id="PS50885">
    <property type="entry name" value="HAMP"/>
    <property type="match status" value="1"/>
</dbReference>
<proteinExistence type="predicted"/>
<evidence type="ECO:0000256" key="10">
    <source>
        <dbReference type="ARBA" id="ARBA00022840"/>
    </source>
</evidence>
<protein>
    <recommendedName>
        <fullName evidence="3">histidine kinase</fullName>
        <ecNumber evidence="3">2.7.13.3</ecNumber>
    </recommendedName>
</protein>
<dbReference type="CDD" id="cd00088">
    <property type="entry name" value="HPT"/>
    <property type="match status" value="1"/>
</dbReference>
<dbReference type="SUPFAM" id="SSF47384">
    <property type="entry name" value="Homodimeric domain of signal transducing histidine kinase"/>
    <property type="match status" value="1"/>
</dbReference>
<dbReference type="Pfam" id="PF00072">
    <property type="entry name" value="Response_reg"/>
    <property type="match status" value="2"/>
</dbReference>
<dbReference type="InterPro" id="IPR003660">
    <property type="entry name" value="HAMP_dom"/>
</dbReference>
<keyword evidence="24" id="KW-1185">Reference proteome</keyword>
<feature type="modified residue" description="4-aspartylphosphate" evidence="15">
    <location>
        <position position="805"/>
    </location>
</feature>
<feature type="transmembrane region" description="Helical" evidence="16">
    <location>
        <begin position="277"/>
        <end position="300"/>
    </location>
</feature>
<gene>
    <name evidence="23" type="ORF">ACFQ4B_03715</name>
</gene>
<reference evidence="24" key="1">
    <citation type="journal article" date="2019" name="Int. J. Syst. Evol. Microbiol.">
        <title>The Global Catalogue of Microorganisms (GCM) 10K type strain sequencing project: providing services to taxonomists for standard genome sequencing and annotation.</title>
        <authorList>
            <consortium name="The Broad Institute Genomics Platform"/>
            <consortium name="The Broad Institute Genome Sequencing Center for Infectious Disease"/>
            <person name="Wu L."/>
            <person name="Ma J."/>
        </authorList>
    </citation>
    <scope>NUCLEOTIDE SEQUENCE [LARGE SCALE GENOMIC DNA]</scope>
    <source>
        <strain evidence="24">CCUG 53270</strain>
    </source>
</reference>
<dbReference type="SMART" id="SM00073">
    <property type="entry name" value="HPT"/>
    <property type="match status" value="1"/>
</dbReference>
<evidence type="ECO:0000259" key="17">
    <source>
        <dbReference type="PROSITE" id="PS50109"/>
    </source>
</evidence>
<dbReference type="InterPro" id="IPR001610">
    <property type="entry name" value="PAC"/>
</dbReference>
<dbReference type="PROSITE" id="PS50113">
    <property type="entry name" value="PAC"/>
    <property type="match status" value="1"/>
</dbReference>
<dbReference type="Gene3D" id="3.30.565.10">
    <property type="entry name" value="Histidine kinase-like ATPase, C-terminal domain"/>
    <property type="match status" value="1"/>
</dbReference>
<dbReference type="Pfam" id="PF00672">
    <property type="entry name" value="HAMP"/>
    <property type="match status" value="1"/>
</dbReference>
<dbReference type="Pfam" id="PF13426">
    <property type="entry name" value="PAS_9"/>
    <property type="match status" value="1"/>
</dbReference>
<dbReference type="InterPro" id="IPR001789">
    <property type="entry name" value="Sig_transdc_resp-reg_receiver"/>
</dbReference>
<dbReference type="SMART" id="SM00388">
    <property type="entry name" value="HisKA"/>
    <property type="match status" value="1"/>
</dbReference>
<dbReference type="SUPFAM" id="SSF158472">
    <property type="entry name" value="HAMP domain-like"/>
    <property type="match status" value="1"/>
</dbReference>
<dbReference type="CDD" id="cd06225">
    <property type="entry name" value="HAMP"/>
    <property type="match status" value="1"/>
</dbReference>
<dbReference type="InterPro" id="IPR004358">
    <property type="entry name" value="Sig_transdc_His_kin-like_C"/>
</dbReference>
<dbReference type="SMART" id="SM00091">
    <property type="entry name" value="PAS"/>
    <property type="match status" value="1"/>
</dbReference>
<feature type="domain" description="Response regulatory" evidence="18">
    <location>
        <begin position="751"/>
        <end position="873"/>
    </location>
</feature>
<dbReference type="SUPFAM" id="SSF55874">
    <property type="entry name" value="ATPase domain of HSP90 chaperone/DNA topoisomerase II/histidine kinase"/>
    <property type="match status" value="1"/>
</dbReference>
<dbReference type="InterPro" id="IPR000700">
    <property type="entry name" value="PAS-assoc_C"/>
</dbReference>
<dbReference type="InterPro" id="IPR003594">
    <property type="entry name" value="HATPase_dom"/>
</dbReference>
<dbReference type="InterPro" id="IPR003661">
    <property type="entry name" value="HisK_dim/P_dom"/>
</dbReference>
<evidence type="ECO:0000256" key="9">
    <source>
        <dbReference type="ARBA" id="ARBA00022777"/>
    </source>
</evidence>
<evidence type="ECO:0000256" key="3">
    <source>
        <dbReference type="ARBA" id="ARBA00012438"/>
    </source>
</evidence>
<dbReference type="PANTHER" id="PTHR45339">
    <property type="entry name" value="HYBRID SIGNAL TRANSDUCTION HISTIDINE KINASE J"/>
    <property type="match status" value="1"/>
</dbReference>
<evidence type="ECO:0000256" key="13">
    <source>
        <dbReference type="ARBA" id="ARBA00023136"/>
    </source>
</evidence>
<feature type="domain" description="Response regulatory" evidence="18">
    <location>
        <begin position="901"/>
        <end position="1017"/>
    </location>
</feature>
<dbReference type="CDD" id="cd16922">
    <property type="entry name" value="HATPase_EvgS-ArcB-TorS-like"/>
    <property type="match status" value="1"/>
</dbReference>
<dbReference type="Gene3D" id="6.10.340.10">
    <property type="match status" value="1"/>
</dbReference>
<dbReference type="InterPro" id="IPR033479">
    <property type="entry name" value="dCache_1"/>
</dbReference>
<dbReference type="InterPro" id="IPR036890">
    <property type="entry name" value="HATPase_C_sf"/>
</dbReference>
<evidence type="ECO:0000313" key="24">
    <source>
        <dbReference type="Proteomes" id="UP001597180"/>
    </source>
</evidence>
<keyword evidence="11 16" id="KW-1133">Transmembrane helix</keyword>
<dbReference type="Pfam" id="PF02743">
    <property type="entry name" value="dCache_1"/>
    <property type="match status" value="1"/>
</dbReference>
<keyword evidence="8" id="KW-0547">Nucleotide-binding</keyword>
<dbReference type="NCBIfam" id="TIGR00229">
    <property type="entry name" value="sensory_box"/>
    <property type="match status" value="1"/>
</dbReference>
<evidence type="ECO:0000256" key="8">
    <source>
        <dbReference type="ARBA" id="ARBA00022741"/>
    </source>
</evidence>
<dbReference type="SUPFAM" id="SSF52172">
    <property type="entry name" value="CheY-like"/>
    <property type="match status" value="2"/>
</dbReference>
<feature type="domain" description="PAC" evidence="20">
    <location>
        <begin position="441"/>
        <end position="493"/>
    </location>
</feature>
<feature type="domain" description="HAMP" evidence="21">
    <location>
        <begin position="301"/>
        <end position="354"/>
    </location>
</feature>
<dbReference type="RefSeq" id="WP_345591738.1">
    <property type="nucleotide sequence ID" value="NZ_BAABJG010000028.1"/>
</dbReference>
<dbReference type="InterPro" id="IPR000014">
    <property type="entry name" value="PAS"/>
</dbReference>
<evidence type="ECO:0000259" key="20">
    <source>
        <dbReference type="PROSITE" id="PS50113"/>
    </source>
</evidence>
<evidence type="ECO:0000259" key="19">
    <source>
        <dbReference type="PROSITE" id="PS50112"/>
    </source>
</evidence>
<evidence type="ECO:0000256" key="16">
    <source>
        <dbReference type="SAM" id="Phobius"/>
    </source>
</evidence>
<dbReference type="InterPro" id="IPR036097">
    <property type="entry name" value="HisK_dim/P_sf"/>
</dbReference>
<dbReference type="EMBL" id="JBHTLU010000008">
    <property type="protein sequence ID" value="MFD1219219.1"/>
    <property type="molecule type" value="Genomic_DNA"/>
</dbReference>
<evidence type="ECO:0000256" key="7">
    <source>
        <dbReference type="ARBA" id="ARBA00022692"/>
    </source>
</evidence>
<evidence type="ECO:0000256" key="6">
    <source>
        <dbReference type="ARBA" id="ARBA00022679"/>
    </source>
</evidence>
<evidence type="ECO:0000259" key="21">
    <source>
        <dbReference type="PROSITE" id="PS50885"/>
    </source>
</evidence>
<keyword evidence="10" id="KW-0067">ATP-binding</keyword>
<organism evidence="23 24">
    <name type="scientific">Paenibacillus vulneris</name>
    <dbReference type="NCBI Taxonomy" id="1133364"/>
    <lineage>
        <taxon>Bacteria</taxon>
        <taxon>Bacillati</taxon>
        <taxon>Bacillota</taxon>
        <taxon>Bacilli</taxon>
        <taxon>Bacillales</taxon>
        <taxon>Paenibacillaceae</taxon>
        <taxon>Paenibacillus</taxon>
    </lineage>
</organism>
<dbReference type="Pfam" id="PF01627">
    <property type="entry name" value="Hpt"/>
    <property type="match status" value="1"/>
</dbReference>
<dbReference type="PROSITE" id="PS50110">
    <property type="entry name" value="RESPONSE_REGULATORY"/>
    <property type="match status" value="2"/>
</dbReference>
<dbReference type="Gene3D" id="3.40.50.2300">
    <property type="match status" value="2"/>
</dbReference>
<keyword evidence="13 16" id="KW-0472">Membrane</keyword>
<dbReference type="InterPro" id="IPR036641">
    <property type="entry name" value="HPT_dom_sf"/>
</dbReference>
<dbReference type="CDD" id="cd17546">
    <property type="entry name" value="REC_hyHK_CKI1_RcsC-like"/>
    <property type="match status" value="1"/>
</dbReference>
<keyword evidence="9" id="KW-0418">Kinase</keyword>
<dbReference type="Pfam" id="PF02518">
    <property type="entry name" value="HATPase_c"/>
    <property type="match status" value="1"/>
</dbReference>
<dbReference type="PANTHER" id="PTHR45339:SF1">
    <property type="entry name" value="HYBRID SIGNAL TRANSDUCTION HISTIDINE KINASE J"/>
    <property type="match status" value="1"/>
</dbReference>
<evidence type="ECO:0000259" key="22">
    <source>
        <dbReference type="PROSITE" id="PS50894"/>
    </source>
</evidence>
<dbReference type="SMART" id="SM00387">
    <property type="entry name" value="HATPase_c"/>
    <property type="match status" value="1"/>
</dbReference>
<evidence type="ECO:0000256" key="4">
    <source>
        <dbReference type="ARBA" id="ARBA00022475"/>
    </source>
</evidence>
<evidence type="ECO:0000313" key="23">
    <source>
        <dbReference type="EMBL" id="MFD1219219.1"/>
    </source>
</evidence>
<dbReference type="InterPro" id="IPR005467">
    <property type="entry name" value="His_kinase_dom"/>
</dbReference>
<comment type="catalytic activity">
    <reaction evidence="1">
        <text>ATP + protein L-histidine = ADP + protein N-phospho-L-histidine.</text>
        <dbReference type="EC" id="2.7.13.3"/>
    </reaction>
</comment>
<dbReference type="PRINTS" id="PR00344">
    <property type="entry name" value="BCTRLSENSOR"/>
</dbReference>
<feature type="domain" description="HPt" evidence="22">
    <location>
        <begin position="1056"/>
        <end position="1149"/>
    </location>
</feature>
<dbReference type="InterPro" id="IPR011006">
    <property type="entry name" value="CheY-like_superfamily"/>
</dbReference>
<dbReference type="SUPFAM" id="SSF47226">
    <property type="entry name" value="Histidine-containing phosphotransfer domain, HPT domain"/>
    <property type="match status" value="1"/>
</dbReference>
<dbReference type="CDD" id="cd12912">
    <property type="entry name" value="PDC2_MCP_like"/>
    <property type="match status" value="1"/>
</dbReference>
<dbReference type="InterPro" id="IPR008207">
    <property type="entry name" value="Sig_transdc_His_kin_Hpt_dom"/>
</dbReference>
<comment type="caution">
    <text evidence="23">The sequence shown here is derived from an EMBL/GenBank/DDBJ whole genome shotgun (WGS) entry which is preliminary data.</text>
</comment>
<keyword evidence="12" id="KW-0902">Two-component regulatory system</keyword>
<evidence type="ECO:0000256" key="15">
    <source>
        <dbReference type="PROSITE-ProRule" id="PRU00169"/>
    </source>
</evidence>
<keyword evidence="5 15" id="KW-0597">Phosphoprotein</keyword>
<evidence type="ECO:0000256" key="14">
    <source>
        <dbReference type="PROSITE-ProRule" id="PRU00110"/>
    </source>
</evidence>
<dbReference type="Pfam" id="PF00512">
    <property type="entry name" value="HisKA"/>
    <property type="match status" value="1"/>
</dbReference>
<dbReference type="InterPro" id="IPR035965">
    <property type="entry name" value="PAS-like_dom_sf"/>
</dbReference>
<name>A0ABW3UFX7_9BACL</name>
<feature type="domain" description="Histidine kinase" evidence="17">
    <location>
        <begin position="511"/>
        <end position="733"/>
    </location>
</feature>
<dbReference type="CDD" id="cd00130">
    <property type="entry name" value="PAS"/>
    <property type="match status" value="1"/>
</dbReference>
<dbReference type="Gene3D" id="1.20.120.160">
    <property type="entry name" value="HPT domain"/>
    <property type="match status" value="1"/>
</dbReference>
<dbReference type="PROSITE" id="PS50109">
    <property type="entry name" value="HIS_KIN"/>
    <property type="match status" value="1"/>
</dbReference>
<dbReference type="Gene3D" id="1.10.287.130">
    <property type="match status" value="1"/>
</dbReference>
<dbReference type="SMART" id="SM00086">
    <property type="entry name" value="PAC"/>
    <property type="match status" value="1"/>
</dbReference>
<evidence type="ECO:0000256" key="1">
    <source>
        <dbReference type="ARBA" id="ARBA00000085"/>
    </source>
</evidence>
<accession>A0ABW3UFX7</accession>
<feature type="modified residue" description="Phosphohistidine" evidence="14">
    <location>
        <position position="1095"/>
    </location>
</feature>
<keyword evidence="4" id="KW-1003">Cell membrane</keyword>
<dbReference type="CDD" id="cd00082">
    <property type="entry name" value="HisKA"/>
    <property type="match status" value="1"/>
</dbReference>
<dbReference type="SMART" id="SM00304">
    <property type="entry name" value="HAMP"/>
    <property type="match status" value="1"/>
</dbReference>
<evidence type="ECO:0000259" key="18">
    <source>
        <dbReference type="PROSITE" id="PS50110"/>
    </source>
</evidence>
<dbReference type="SMART" id="SM00448">
    <property type="entry name" value="REC"/>
    <property type="match status" value="2"/>
</dbReference>
<sequence length="1159" mass="130532">MRRLSIRNKMMILVSIITSISLLFIGISSYRTAKQQIVNALQQNATAKVLSRSYNLSAWIETKLAEVEVMSRTNQIRDGSPSERMDYLRKEVEQSKGVFYDLGFAGLDGSLTLTSGEVMNISSTSTFQKVIQGSSAVSDVFRGSPPGGGMMFTLQVPVYGDDEQMIGILSALMSVESSLKLHTDFRVGSADTIMMFTRDGTIIYHPDAWMQGYANIRHADSPLKEIMSEILTNEYGYTETVKGTEEQLIFYSSILGTPWHMVLQVPIQEFEKPLNALLVKTVLTIMVLEIVMLWLITVLFNREITRIREITSVTAKAAEGQFDIPPIEVDNEDEISTLARSVNGMMVQLKGLFERLEAIINQNDFAIISLDSNYKINYFSKSAEKLLGYTAEEVLNKETPLLFHDPEQIKELSVQLTKRLGRPVPPDLSVFRELRNIQFSYDRDWYFIRKDGSRVAVSHNSNGVRDREGRFIGVVAISRDITEQVRMREELLQAKLAAEEADSAKGAFLARMSHEIRTPLNGIIGLSQLMQKTELNDIQNDYLRNITNSAQTLLQIINDILDFSKMEAGKFELDQTIFHPEDCIQKLSETISVFLGGKEQFELIMETPERMPNGLIGDPLRLEQVLLNLCSNAVKFTPRGHVTVRIEILEELPDSVQLRFSVNDTGIGITKEQLDHLFEPFTQADGSTSRKYGGTGLGLVISSYLIEKMGGTLEVDSEFGVGSSFHFTVRFKRSKQSGMAQYRLAHAGEPVVWVVEDSPAMREHMCGMLLSFGMKPYFIPSWKEAYARLQRDNPQETGCHIAIMDMEMPDMYGQETWRGFHKAASDAGIITLAMTTVFGREEMLGMPEEDRPDGIILKPFTRPELFRTLEASLTRFAATVDHQEASLGPLEHKPLLPKAKRILLVEDHEINQQVACEMLQQHGYEVEIAGNGKEAMIKLEESDWDLVLMDIHMPEMDGCETTEMIRRNPRYDHIPIIAMTANVMRNDHEHYVRLGMNDIITKPLEPEAMFATLRKWLRDSGQPSERRPYSGQEAESALPSVEGIDVRKVIKRLNGKLSIFIQMLKTFERDYVDFHTQFQQAVEEGRDNEALRLVHTLKGAAGNLAAGQLETAAGRLETVLLATGVVDPLSLKKAMEEVESSLKQLLVSVHLALHSPDGP</sequence>
<feature type="domain" description="PAS" evidence="19">
    <location>
        <begin position="352"/>
        <end position="423"/>
    </location>
</feature>
<evidence type="ECO:0000256" key="12">
    <source>
        <dbReference type="ARBA" id="ARBA00023012"/>
    </source>
</evidence>
<dbReference type="EC" id="2.7.13.3" evidence="3"/>
<keyword evidence="7 16" id="KW-0812">Transmembrane</keyword>
<evidence type="ECO:0000256" key="11">
    <source>
        <dbReference type="ARBA" id="ARBA00022989"/>
    </source>
</evidence>
<evidence type="ECO:0000256" key="2">
    <source>
        <dbReference type="ARBA" id="ARBA00004651"/>
    </source>
</evidence>
<dbReference type="Proteomes" id="UP001597180">
    <property type="component" value="Unassembled WGS sequence"/>
</dbReference>
<evidence type="ECO:0000256" key="5">
    <source>
        <dbReference type="ARBA" id="ARBA00022553"/>
    </source>
</evidence>
<dbReference type="Gene3D" id="3.30.450.20">
    <property type="entry name" value="PAS domain"/>
    <property type="match status" value="2"/>
</dbReference>